<dbReference type="InterPro" id="IPR036705">
    <property type="entry name" value="Ribosyl_crysJ1_sf"/>
</dbReference>
<reference evidence="3 4" key="1">
    <citation type="submission" date="2016-07" db="EMBL/GenBank/DDBJ databases">
        <title>Pervasive Adenine N6-methylation of Active Genes in Fungi.</title>
        <authorList>
            <consortium name="DOE Joint Genome Institute"/>
            <person name="Mondo S.J."/>
            <person name="Dannebaum R.O."/>
            <person name="Kuo R.C."/>
            <person name="Labutti K."/>
            <person name="Haridas S."/>
            <person name="Kuo A."/>
            <person name="Salamov A."/>
            <person name="Ahrendt S.R."/>
            <person name="Lipzen A."/>
            <person name="Sullivan W."/>
            <person name="Andreopoulos W.B."/>
            <person name="Clum A."/>
            <person name="Lindquist E."/>
            <person name="Daum C."/>
            <person name="Ramamoorthy G.K."/>
            <person name="Gryganskyi A."/>
            <person name="Culley D."/>
            <person name="Magnuson J.K."/>
            <person name="James T.Y."/>
            <person name="O'Malley M.A."/>
            <person name="Stajich J.E."/>
            <person name="Spatafora J.W."/>
            <person name="Visel A."/>
            <person name="Grigoriev I.V."/>
        </authorList>
    </citation>
    <scope>NUCLEOTIDE SEQUENCE [LARGE SCALE GENOMIC DNA]</scope>
    <source>
        <strain evidence="3 4">NRRL 1336</strain>
    </source>
</reference>
<feature type="binding site" evidence="1">
    <location>
        <position position="449"/>
    </location>
    <ligand>
        <name>Mg(2+)</name>
        <dbReference type="ChEBI" id="CHEBI:18420"/>
        <label>1</label>
    </ligand>
</feature>
<dbReference type="PANTHER" id="PTHR16222">
    <property type="entry name" value="ADP-RIBOSYLGLYCOHYDROLASE"/>
    <property type="match status" value="1"/>
</dbReference>
<comment type="cofactor">
    <cofactor evidence="1">
        <name>Mg(2+)</name>
        <dbReference type="ChEBI" id="CHEBI:18420"/>
    </cofactor>
    <text evidence="1">Binds 2 magnesium ions per subunit.</text>
</comment>
<dbReference type="Pfam" id="PF03747">
    <property type="entry name" value="ADP_ribosyl_GH"/>
    <property type="match status" value="2"/>
</dbReference>
<keyword evidence="1" id="KW-0460">Magnesium</keyword>
<feature type="binding site" evidence="1">
    <location>
        <position position="82"/>
    </location>
    <ligand>
        <name>Mg(2+)</name>
        <dbReference type="ChEBI" id="CHEBI:18420"/>
        <label>1</label>
    </ligand>
</feature>
<protein>
    <submittedName>
        <fullName evidence="3">ADP-ribosylglycohydrolase-domain-containing protein</fullName>
    </submittedName>
</protein>
<feature type="binding site" evidence="1">
    <location>
        <position position="450"/>
    </location>
    <ligand>
        <name>Mg(2+)</name>
        <dbReference type="ChEBI" id="CHEBI:18420"/>
        <label>1</label>
    </ligand>
</feature>
<gene>
    <name evidence="3" type="ORF">BCR42DRAFT_403903</name>
</gene>
<dbReference type="Proteomes" id="UP000193560">
    <property type="component" value="Unassembled WGS sequence"/>
</dbReference>
<comment type="caution">
    <text evidence="3">The sequence shown here is derived from an EMBL/GenBank/DDBJ whole genome shotgun (WGS) entry which is preliminary data.</text>
</comment>
<organism evidence="3 4">
    <name type="scientific">Absidia repens</name>
    <dbReference type="NCBI Taxonomy" id="90262"/>
    <lineage>
        <taxon>Eukaryota</taxon>
        <taxon>Fungi</taxon>
        <taxon>Fungi incertae sedis</taxon>
        <taxon>Mucoromycota</taxon>
        <taxon>Mucoromycotina</taxon>
        <taxon>Mucoromycetes</taxon>
        <taxon>Mucorales</taxon>
        <taxon>Cunninghamellaceae</taxon>
        <taxon>Absidia</taxon>
    </lineage>
</organism>
<dbReference type="SUPFAM" id="SSF101478">
    <property type="entry name" value="ADP-ribosylglycohydrolase"/>
    <property type="match status" value="2"/>
</dbReference>
<keyword evidence="4" id="KW-1185">Reference proteome</keyword>
<evidence type="ECO:0000256" key="1">
    <source>
        <dbReference type="PIRSR" id="PIRSR605502-1"/>
    </source>
</evidence>
<dbReference type="PANTHER" id="PTHR16222:SF28">
    <property type="entry name" value="ADP-RIBOSYLGLYCOHYDROLASE"/>
    <property type="match status" value="1"/>
</dbReference>
<dbReference type="GO" id="GO:0046872">
    <property type="term" value="F:metal ion binding"/>
    <property type="evidence" value="ECO:0007669"/>
    <property type="project" value="UniProtKB-KW"/>
</dbReference>
<keyword evidence="1" id="KW-0479">Metal-binding</keyword>
<dbReference type="Gene3D" id="1.10.4080.10">
    <property type="entry name" value="ADP-ribosylation/Crystallin J1"/>
    <property type="match status" value="2"/>
</dbReference>
<dbReference type="GO" id="GO:0016787">
    <property type="term" value="F:hydrolase activity"/>
    <property type="evidence" value="ECO:0007669"/>
    <property type="project" value="UniProtKB-KW"/>
</dbReference>
<dbReference type="STRING" id="90262.A0A1X2IVG5"/>
<feature type="binding site" evidence="1">
    <location>
        <position position="80"/>
    </location>
    <ligand>
        <name>Mg(2+)</name>
        <dbReference type="ChEBI" id="CHEBI:18420"/>
        <label>1</label>
    </ligand>
</feature>
<proteinExistence type="predicted"/>
<feature type="region of interest" description="Disordered" evidence="2">
    <location>
        <begin position="246"/>
        <end position="312"/>
    </location>
</feature>
<evidence type="ECO:0000313" key="4">
    <source>
        <dbReference type="Proteomes" id="UP000193560"/>
    </source>
</evidence>
<feature type="compositionally biased region" description="Polar residues" evidence="2">
    <location>
        <begin position="263"/>
        <end position="279"/>
    </location>
</feature>
<evidence type="ECO:0000256" key="2">
    <source>
        <dbReference type="SAM" id="MobiDB-lite"/>
    </source>
</evidence>
<accession>A0A1X2IVG5</accession>
<name>A0A1X2IVG5_9FUNG</name>
<dbReference type="InterPro" id="IPR050792">
    <property type="entry name" value="ADP-ribosylglycohydrolase"/>
</dbReference>
<dbReference type="AlphaFoldDB" id="A0A1X2IVG5"/>
<feature type="compositionally biased region" description="Low complexity" evidence="2">
    <location>
        <begin position="280"/>
        <end position="290"/>
    </location>
</feature>
<keyword evidence="3" id="KW-0378">Hydrolase</keyword>
<evidence type="ECO:0000313" key="3">
    <source>
        <dbReference type="EMBL" id="ORZ23065.1"/>
    </source>
</evidence>
<dbReference type="OrthoDB" id="2021138at2759"/>
<dbReference type="InterPro" id="IPR005502">
    <property type="entry name" value="Ribosyl_crysJ1"/>
</dbReference>
<sequence length="493" mass="54259">MRIPSGCSKNDKSTIVDKVKGLIFGAIIGDSLGLATEGMTKSEVHQVYGNGPIRFGIEDNEGVPFLRDSYRASFEDNDFSGDSEQQLLIIQSIMQNGVFSYKEYAKLLQDYSVHGLPGLDKKPVGINTTSQVVVAHPDFLTNPRKAAAEVWQTTNKLRGASGAIVRAALLGVPKFWDGTTVIENTADCCRITHPDPRCMISCVIVSTLVARILRGQDLENEEHENLTSNTNNNNGLNHINIINKSSVPSSLTLPPTPTDSHRMSTSSMNGKENVVSSLSQQQKQQKQQRQTLLNENVTPPPSSPTSSCYTSSSSSLSLHLDTSTTLMKIVRSVIDTNKRILTAPNTDPLFMTPETDVKQTQLYYQQLMETCSYFEDGPVDFGFLQLDALVIDDDDGGDGDDEQEALSRGSFKCLSAGLYSFTRHLPAGRETEYFKHILMDLVMQGGEADTNATVVGALLGVRLGYSQLPSEWVVGLKRWEWLEDQVDEFCSLL</sequence>
<dbReference type="EMBL" id="MCGE01000003">
    <property type="protein sequence ID" value="ORZ23065.1"/>
    <property type="molecule type" value="Genomic_DNA"/>
</dbReference>